<dbReference type="AlphaFoldDB" id="A0A0N9N2X6"/>
<dbReference type="PATRIC" id="fig|1136941.3.peg.1882"/>
<name>A0A0N9N2X6_9ACTN</name>
<sequence length="164" mass="18331">MDERREHDGDADEFLITSAEPDRDAAFRARKRRYFIMMSIRIPALIIASIVYGVTQNGWIAVAIIVASIPIPWIAVLKANDRAPRPRGEVPLYHYGSAHPVQPSLTVEPETPRTPGFDDDSDHPVLDLDVEDSTDEEIPTEPRTDAKNDADPRNDEQKDDDGTA</sequence>
<feature type="compositionally biased region" description="Basic and acidic residues" evidence="1">
    <location>
        <begin position="140"/>
        <end position="156"/>
    </location>
</feature>
<reference evidence="4" key="1">
    <citation type="submission" date="2015-06" db="EMBL/GenBank/DDBJ databases">
        <title>Complete genome sequence and metabolic analysis of phthalate degradation pathway in Gordonia sp. QH-11.</title>
        <authorList>
            <person name="Jin D."/>
            <person name="Kong X."/>
            <person name="Bai Z."/>
        </authorList>
    </citation>
    <scope>NUCLEOTIDE SEQUENCE [LARGE SCALE GENOMIC DNA]</scope>
    <source>
        <strain evidence="4">QH-11</strain>
    </source>
</reference>
<keyword evidence="2" id="KW-1133">Transmembrane helix</keyword>
<proteinExistence type="predicted"/>
<accession>A0A0N9N2X6</accession>
<gene>
    <name evidence="3" type="ORF">ACH46_09230</name>
</gene>
<organism evidence="3 4">
    <name type="scientific">Gordonia phthalatica</name>
    <dbReference type="NCBI Taxonomy" id="1136941"/>
    <lineage>
        <taxon>Bacteria</taxon>
        <taxon>Bacillati</taxon>
        <taxon>Actinomycetota</taxon>
        <taxon>Actinomycetes</taxon>
        <taxon>Mycobacteriales</taxon>
        <taxon>Gordoniaceae</taxon>
        <taxon>Gordonia</taxon>
    </lineage>
</organism>
<keyword evidence="2" id="KW-0812">Transmembrane</keyword>
<reference evidence="3 4" key="2">
    <citation type="journal article" date="2017" name="Int. J. Syst. Evol. Microbiol.">
        <title>Gordonia phthalatica sp. nov., a di-n-butyl phthalate-degrading bacterium isolated from activated sludge.</title>
        <authorList>
            <person name="Jin D."/>
            <person name="Kong X."/>
            <person name="Jia M."/>
            <person name="Yu X."/>
            <person name="Wang X."/>
            <person name="Zhuang X."/>
            <person name="Deng Y."/>
            <person name="Bai Z."/>
        </authorList>
    </citation>
    <scope>NUCLEOTIDE SEQUENCE [LARGE SCALE GENOMIC DNA]</scope>
    <source>
        <strain evidence="3 4">QH-11</strain>
    </source>
</reference>
<evidence type="ECO:0000313" key="4">
    <source>
        <dbReference type="Proteomes" id="UP000063789"/>
    </source>
</evidence>
<dbReference type="Proteomes" id="UP000063789">
    <property type="component" value="Chromosome"/>
</dbReference>
<keyword evidence="2" id="KW-0472">Membrane</keyword>
<dbReference type="Pfam" id="PF11298">
    <property type="entry name" value="DUF3099"/>
    <property type="match status" value="1"/>
</dbReference>
<feature type="region of interest" description="Disordered" evidence="1">
    <location>
        <begin position="87"/>
        <end position="164"/>
    </location>
</feature>
<feature type="compositionally biased region" description="Acidic residues" evidence="1">
    <location>
        <begin position="128"/>
        <end position="139"/>
    </location>
</feature>
<dbReference type="OrthoDB" id="5188998at2"/>
<dbReference type="InterPro" id="IPR021449">
    <property type="entry name" value="DUF3099"/>
</dbReference>
<dbReference type="KEGG" id="goq:ACH46_09230"/>
<protein>
    <recommendedName>
        <fullName evidence="5">Transmembrane protein</fullName>
    </recommendedName>
</protein>
<evidence type="ECO:0000313" key="3">
    <source>
        <dbReference type="EMBL" id="ALG84645.1"/>
    </source>
</evidence>
<feature type="transmembrane region" description="Helical" evidence="2">
    <location>
        <begin position="34"/>
        <end position="52"/>
    </location>
</feature>
<feature type="transmembrane region" description="Helical" evidence="2">
    <location>
        <begin position="58"/>
        <end position="77"/>
    </location>
</feature>
<evidence type="ECO:0008006" key="5">
    <source>
        <dbReference type="Google" id="ProtNLM"/>
    </source>
</evidence>
<evidence type="ECO:0000256" key="1">
    <source>
        <dbReference type="SAM" id="MobiDB-lite"/>
    </source>
</evidence>
<evidence type="ECO:0000256" key="2">
    <source>
        <dbReference type="SAM" id="Phobius"/>
    </source>
</evidence>
<dbReference type="STRING" id="1136941.ACH46_09230"/>
<dbReference type="RefSeq" id="WP_062392641.1">
    <property type="nucleotide sequence ID" value="NZ_CP011853.1"/>
</dbReference>
<dbReference type="EMBL" id="CP011853">
    <property type="protein sequence ID" value="ALG84645.1"/>
    <property type="molecule type" value="Genomic_DNA"/>
</dbReference>
<keyword evidence="4" id="KW-1185">Reference proteome</keyword>